<keyword evidence="3" id="KW-0813">Transport</keyword>
<feature type="transmembrane region" description="Helical" evidence="8">
    <location>
        <begin position="86"/>
        <end position="107"/>
    </location>
</feature>
<dbReference type="EMBL" id="CP030918">
    <property type="protein sequence ID" value="AXC48762.1"/>
    <property type="molecule type" value="Genomic_DNA"/>
</dbReference>
<evidence type="ECO:0000313" key="10">
    <source>
        <dbReference type="Proteomes" id="UP000252023"/>
    </source>
</evidence>
<evidence type="ECO:0000256" key="2">
    <source>
        <dbReference type="ARBA" id="ARBA00010735"/>
    </source>
</evidence>
<dbReference type="PANTHER" id="PTHR34979:SF1">
    <property type="entry name" value="INNER MEMBRANE PROTEIN YGAZ"/>
    <property type="match status" value="1"/>
</dbReference>
<dbReference type="InterPro" id="IPR011606">
    <property type="entry name" value="Brnchd-chn_aa_trnsp_permease"/>
</dbReference>
<evidence type="ECO:0000256" key="5">
    <source>
        <dbReference type="ARBA" id="ARBA00022692"/>
    </source>
</evidence>
<accession>A0A344PHA7</accession>
<sequence>MPPDSVPGAAVPASAPTSRNRAAFLAGMLQALPFLIVLLPFGLVFGVTAVNAGMDLWQVLGFSTIVLAGASQITAVQLLVEQAPLPIVILSALAVNLRMAMYSASLVPWVGQASPRMRALLAYVLIDQTYALSIRRYEENPRMTLPERLAFFFGVVVVLALPWPVFSVIGATLGQAIPPEFALDFAVPITFLAMIAPLLRSRPHLAAAVTGFAVAAALRHMPSGTGLMIAAPIAMAVGAELERRQARRQAQQPAPEGAS</sequence>
<organism evidence="9 10">
    <name type="scientific">Paracoccus suum</name>
    <dbReference type="NCBI Taxonomy" id="2259340"/>
    <lineage>
        <taxon>Bacteria</taxon>
        <taxon>Pseudomonadati</taxon>
        <taxon>Pseudomonadota</taxon>
        <taxon>Alphaproteobacteria</taxon>
        <taxon>Rhodobacterales</taxon>
        <taxon>Paracoccaceae</taxon>
        <taxon>Paracoccus</taxon>
    </lineage>
</organism>
<feature type="transmembrane region" description="Helical" evidence="8">
    <location>
        <begin position="181"/>
        <end position="200"/>
    </location>
</feature>
<dbReference type="PANTHER" id="PTHR34979">
    <property type="entry name" value="INNER MEMBRANE PROTEIN YGAZ"/>
    <property type="match status" value="1"/>
</dbReference>
<feature type="transmembrane region" description="Helical" evidence="8">
    <location>
        <begin position="59"/>
        <end position="80"/>
    </location>
</feature>
<dbReference type="KEGG" id="pars:DRW48_02800"/>
<keyword evidence="6 8" id="KW-1133">Transmembrane helix</keyword>
<evidence type="ECO:0000313" key="9">
    <source>
        <dbReference type="EMBL" id="AXC48762.1"/>
    </source>
</evidence>
<dbReference type="RefSeq" id="WP_114075081.1">
    <property type="nucleotide sequence ID" value="NZ_CP030918.1"/>
</dbReference>
<comment type="subcellular location">
    <subcellularLocation>
        <location evidence="1">Cell membrane</location>
        <topology evidence="1">Multi-pass membrane protein</topology>
    </subcellularLocation>
</comment>
<gene>
    <name evidence="9" type="ORF">DRW48_02800</name>
</gene>
<protein>
    <submittedName>
        <fullName evidence="9">Branched-chain amino acid ABC transporter permease</fullName>
    </submittedName>
</protein>
<evidence type="ECO:0000256" key="6">
    <source>
        <dbReference type="ARBA" id="ARBA00022989"/>
    </source>
</evidence>
<keyword evidence="10" id="KW-1185">Reference proteome</keyword>
<evidence type="ECO:0000256" key="3">
    <source>
        <dbReference type="ARBA" id="ARBA00022448"/>
    </source>
</evidence>
<feature type="transmembrane region" description="Helical" evidence="8">
    <location>
        <begin position="22"/>
        <end position="47"/>
    </location>
</feature>
<dbReference type="GO" id="GO:0005886">
    <property type="term" value="C:plasma membrane"/>
    <property type="evidence" value="ECO:0007669"/>
    <property type="project" value="UniProtKB-SubCell"/>
</dbReference>
<dbReference type="OrthoDB" id="3579489at2"/>
<proteinExistence type="inferred from homology"/>
<dbReference type="GO" id="GO:1903785">
    <property type="term" value="P:L-valine transmembrane transport"/>
    <property type="evidence" value="ECO:0007669"/>
    <property type="project" value="TreeGrafter"/>
</dbReference>
<reference evidence="10" key="1">
    <citation type="submission" date="2018-07" db="EMBL/GenBank/DDBJ databases">
        <title>Genome sequencing of Paracoccus sp. SC2-6.</title>
        <authorList>
            <person name="Heo J."/>
            <person name="Kim S.-J."/>
            <person name="Kwon S.-W."/>
        </authorList>
    </citation>
    <scope>NUCLEOTIDE SEQUENCE [LARGE SCALE GENOMIC DNA]</scope>
    <source>
        <strain evidence="10">SC2-6</strain>
    </source>
</reference>
<evidence type="ECO:0000256" key="8">
    <source>
        <dbReference type="SAM" id="Phobius"/>
    </source>
</evidence>
<keyword evidence="5 8" id="KW-0812">Transmembrane</keyword>
<name>A0A344PHA7_9RHOB</name>
<evidence type="ECO:0000256" key="1">
    <source>
        <dbReference type="ARBA" id="ARBA00004651"/>
    </source>
</evidence>
<comment type="similarity">
    <text evidence="2">Belongs to the AzlC family.</text>
</comment>
<dbReference type="Proteomes" id="UP000252023">
    <property type="component" value="Chromosome"/>
</dbReference>
<feature type="transmembrane region" description="Helical" evidence="8">
    <location>
        <begin position="149"/>
        <end position="169"/>
    </location>
</feature>
<evidence type="ECO:0000256" key="4">
    <source>
        <dbReference type="ARBA" id="ARBA00022475"/>
    </source>
</evidence>
<dbReference type="Pfam" id="PF03591">
    <property type="entry name" value="AzlC"/>
    <property type="match status" value="1"/>
</dbReference>
<dbReference type="AlphaFoldDB" id="A0A344PHA7"/>
<evidence type="ECO:0000256" key="7">
    <source>
        <dbReference type="ARBA" id="ARBA00023136"/>
    </source>
</evidence>
<keyword evidence="7 8" id="KW-0472">Membrane</keyword>
<keyword evidence="4" id="KW-1003">Cell membrane</keyword>